<keyword evidence="1" id="KW-0479">Metal-binding</keyword>
<dbReference type="SUPFAM" id="SSF57701">
    <property type="entry name" value="Zn2/Cys6 DNA-binding domain"/>
    <property type="match status" value="1"/>
</dbReference>
<evidence type="ECO:0000256" key="2">
    <source>
        <dbReference type="ARBA" id="ARBA00022833"/>
    </source>
</evidence>
<evidence type="ECO:0000313" key="10">
    <source>
        <dbReference type="Proteomes" id="UP001392437"/>
    </source>
</evidence>
<organism evidence="9 10">
    <name type="scientific">Apiospora kogelbergensis</name>
    <dbReference type="NCBI Taxonomy" id="1337665"/>
    <lineage>
        <taxon>Eukaryota</taxon>
        <taxon>Fungi</taxon>
        <taxon>Dikarya</taxon>
        <taxon>Ascomycota</taxon>
        <taxon>Pezizomycotina</taxon>
        <taxon>Sordariomycetes</taxon>
        <taxon>Xylariomycetidae</taxon>
        <taxon>Amphisphaeriales</taxon>
        <taxon>Apiosporaceae</taxon>
        <taxon>Apiospora</taxon>
    </lineage>
</organism>
<dbReference type="AlphaFoldDB" id="A0AAW0QA84"/>
<gene>
    <name evidence="9" type="ORF">PG999_012623</name>
</gene>
<dbReference type="Pfam" id="PF00172">
    <property type="entry name" value="Zn_clus"/>
    <property type="match status" value="1"/>
</dbReference>
<evidence type="ECO:0000256" key="1">
    <source>
        <dbReference type="ARBA" id="ARBA00022723"/>
    </source>
</evidence>
<evidence type="ECO:0000256" key="4">
    <source>
        <dbReference type="ARBA" id="ARBA00023125"/>
    </source>
</evidence>
<sequence length="732" mass="81472">MAVRNHRPAGIFLAEPVPIHTAPSRLFDVSVKLKSSPGDHSTTNQSPKPREGLEAWTSTRRSPSTNRSTLIPESNRSQSGSSSNHSDRSSSPERSETGSSHRNPQSRTNRVKKKRASKPKVKTGCKKRHVKCDEGKPGCAKCESVGLVCEGYALPKAPKQAVPPSRQLLPRVAQAHLASKVTARLRSTTDIQPKLPMQIGLGFDISNDDSWYMTLFREQVAKDLSPSLPVSEFSQPGKGANFWIRSSFRDSMTMKAIRHSILGIGAYARALIDLKTHYPWIKTADRPWWPSSVQNRHHQAALAHHVKAITYLQEDIRNNEVDDSMAMAANLLLIVFENMRGNYHVAGNLVRSGIKVLNRMGQRGSHVFKWKPPEAFEPFEPYGELDEMAYIFSRHSIAAVNVPFPHGKSAYHLLLNDESPTSDDEENFPVSCLIEDTTPHSCEEARAIWDRILHSLAGFYAKALWINLHQDYSVDKDGLAWEQALYLTRLQEFGLGLSTLVATQRGAHAARMLTFLTIHHLVATIFTSCCLDPSETAYDSFAAEFDILLGHIRIYLETAESRIGFTNEVGILPLLAFVAAKCRVLHARLAAISLLMNHGWREGPWDGVSLARAMIGLMHIEGQQYPDQSQDDCLPPAPNVRLPSADTRYAWTNMFWDYEAQEMTMEYTKLLPNIDGGLDKKTLTVSGRGTLLKPVLAGQLASVTSLLLGGEAMYMSSTWGFLATNDLPKESK</sequence>
<proteinExistence type="predicted"/>
<dbReference type="PROSITE" id="PS50048">
    <property type="entry name" value="ZN2_CY6_FUNGAL_2"/>
    <property type="match status" value="1"/>
</dbReference>
<evidence type="ECO:0000259" key="8">
    <source>
        <dbReference type="PROSITE" id="PS50048"/>
    </source>
</evidence>
<dbReference type="EMBL" id="JAQQWP010000010">
    <property type="protein sequence ID" value="KAK8096679.1"/>
    <property type="molecule type" value="Genomic_DNA"/>
</dbReference>
<name>A0AAW0QA84_9PEZI</name>
<dbReference type="Gene3D" id="4.10.240.10">
    <property type="entry name" value="Zn(2)-C6 fungal-type DNA-binding domain"/>
    <property type="match status" value="1"/>
</dbReference>
<keyword evidence="6" id="KW-0539">Nucleus</keyword>
<evidence type="ECO:0000256" key="6">
    <source>
        <dbReference type="ARBA" id="ARBA00023242"/>
    </source>
</evidence>
<feature type="compositionally biased region" description="Polar residues" evidence="7">
    <location>
        <begin position="38"/>
        <end position="47"/>
    </location>
</feature>
<keyword evidence="3" id="KW-0805">Transcription regulation</keyword>
<dbReference type="PANTHER" id="PTHR36206">
    <property type="entry name" value="ASPERCRYPTIN BIOSYNTHESIS CLUSTER-SPECIFIC TRANSCRIPTION REGULATOR ATNN-RELATED"/>
    <property type="match status" value="1"/>
</dbReference>
<dbReference type="GO" id="GO:0008270">
    <property type="term" value="F:zinc ion binding"/>
    <property type="evidence" value="ECO:0007669"/>
    <property type="project" value="InterPro"/>
</dbReference>
<feature type="compositionally biased region" description="Basic and acidic residues" evidence="7">
    <location>
        <begin position="85"/>
        <end position="96"/>
    </location>
</feature>
<dbReference type="Proteomes" id="UP001392437">
    <property type="component" value="Unassembled WGS sequence"/>
</dbReference>
<dbReference type="SMART" id="SM00066">
    <property type="entry name" value="GAL4"/>
    <property type="match status" value="1"/>
</dbReference>
<feature type="compositionally biased region" description="Basic residues" evidence="7">
    <location>
        <begin position="109"/>
        <end position="130"/>
    </location>
</feature>
<evidence type="ECO:0000256" key="7">
    <source>
        <dbReference type="SAM" id="MobiDB-lite"/>
    </source>
</evidence>
<keyword evidence="4" id="KW-0238">DNA-binding</keyword>
<dbReference type="CDD" id="cd00067">
    <property type="entry name" value="GAL4"/>
    <property type="match status" value="1"/>
</dbReference>
<evidence type="ECO:0000313" key="9">
    <source>
        <dbReference type="EMBL" id="KAK8096679.1"/>
    </source>
</evidence>
<evidence type="ECO:0000256" key="3">
    <source>
        <dbReference type="ARBA" id="ARBA00023015"/>
    </source>
</evidence>
<reference evidence="9 10" key="1">
    <citation type="submission" date="2023-01" db="EMBL/GenBank/DDBJ databases">
        <title>Analysis of 21 Apiospora genomes using comparative genomics revels a genus with tremendous synthesis potential of carbohydrate active enzymes and secondary metabolites.</title>
        <authorList>
            <person name="Sorensen T."/>
        </authorList>
    </citation>
    <scope>NUCLEOTIDE SEQUENCE [LARGE SCALE GENOMIC DNA]</scope>
    <source>
        <strain evidence="9 10">CBS 117206</strain>
    </source>
</reference>
<evidence type="ECO:0000256" key="5">
    <source>
        <dbReference type="ARBA" id="ARBA00023163"/>
    </source>
</evidence>
<feature type="region of interest" description="Disordered" evidence="7">
    <location>
        <begin position="33"/>
        <end position="130"/>
    </location>
</feature>
<feature type="compositionally biased region" description="Low complexity" evidence="7">
    <location>
        <begin position="57"/>
        <end position="84"/>
    </location>
</feature>
<protein>
    <recommendedName>
        <fullName evidence="8">Zn(2)-C6 fungal-type domain-containing protein</fullName>
    </recommendedName>
</protein>
<dbReference type="GO" id="GO:0003677">
    <property type="term" value="F:DNA binding"/>
    <property type="evidence" value="ECO:0007669"/>
    <property type="project" value="UniProtKB-KW"/>
</dbReference>
<accession>A0AAW0QA84</accession>
<dbReference type="GO" id="GO:0000981">
    <property type="term" value="F:DNA-binding transcription factor activity, RNA polymerase II-specific"/>
    <property type="evidence" value="ECO:0007669"/>
    <property type="project" value="InterPro"/>
</dbReference>
<keyword evidence="5" id="KW-0804">Transcription</keyword>
<keyword evidence="2" id="KW-0862">Zinc</keyword>
<dbReference type="InterPro" id="IPR036864">
    <property type="entry name" value="Zn2-C6_fun-type_DNA-bd_sf"/>
</dbReference>
<feature type="domain" description="Zn(2)-C6 fungal-type" evidence="8">
    <location>
        <begin position="125"/>
        <end position="149"/>
    </location>
</feature>
<dbReference type="InterPro" id="IPR052360">
    <property type="entry name" value="Transcr_Regulatory_Proteins"/>
</dbReference>
<dbReference type="PANTHER" id="PTHR36206:SF4">
    <property type="entry name" value="HYPOTHETICAL CONSERVED PROTEIN (EUROFUNG)-RELATED"/>
    <property type="match status" value="1"/>
</dbReference>
<comment type="caution">
    <text evidence="9">The sequence shown here is derived from an EMBL/GenBank/DDBJ whole genome shotgun (WGS) entry which is preliminary data.</text>
</comment>
<dbReference type="InterPro" id="IPR001138">
    <property type="entry name" value="Zn2Cys6_DnaBD"/>
</dbReference>
<keyword evidence="10" id="KW-1185">Reference proteome</keyword>